<feature type="signal peptide" evidence="2">
    <location>
        <begin position="1"/>
        <end position="26"/>
    </location>
</feature>
<feature type="compositionally biased region" description="Polar residues" evidence="1">
    <location>
        <begin position="723"/>
        <end position="739"/>
    </location>
</feature>
<gene>
    <name evidence="3" type="ORF">NX772_02265</name>
</gene>
<dbReference type="Proteomes" id="UP001058364">
    <property type="component" value="Chromosome"/>
</dbReference>
<name>A0ABY5TTB5_9BACT</name>
<dbReference type="PROSITE" id="PS51257">
    <property type="entry name" value="PROKAR_LIPOPROTEIN"/>
    <property type="match status" value="1"/>
</dbReference>
<keyword evidence="2" id="KW-0732">Signal</keyword>
<proteinExistence type="predicted"/>
<dbReference type="RefSeq" id="WP_027123482.1">
    <property type="nucleotide sequence ID" value="NZ_CP103423.1"/>
</dbReference>
<protein>
    <recommendedName>
        <fullName evidence="5">DUF31 domain-containing protein</fullName>
    </recommendedName>
</protein>
<keyword evidence="4" id="KW-1185">Reference proteome</keyword>
<feature type="region of interest" description="Disordered" evidence="1">
    <location>
        <begin position="723"/>
        <end position="742"/>
    </location>
</feature>
<dbReference type="EMBL" id="CP103423">
    <property type="protein sequence ID" value="UWD33913.1"/>
    <property type="molecule type" value="Genomic_DNA"/>
</dbReference>
<evidence type="ECO:0008006" key="5">
    <source>
        <dbReference type="Google" id="ProtNLM"/>
    </source>
</evidence>
<evidence type="ECO:0000313" key="3">
    <source>
        <dbReference type="EMBL" id="UWD33913.1"/>
    </source>
</evidence>
<feature type="chain" id="PRO_5045307062" description="DUF31 domain-containing protein" evidence="2">
    <location>
        <begin position="27"/>
        <end position="1145"/>
    </location>
</feature>
<evidence type="ECO:0000313" key="4">
    <source>
        <dbReference type="Proteomes" id="UP001058364"/>
    </source>
</evidence>
<reference evidence="3" key="1">
    <citation type="submission" date="2022-08" db="EMBL/GenBank/DDBJ databases">
        <title>Complete genome sequence of Mycoplasma molare type strain H 542.</title>
        <authorList>
            <person name="Spergser J."/>
        </authorList>
    </citation>
    <scope>NUCLEOTIDE SEQUENCE</scope>
    <source>
        <strain evidence="3">H 542</strain>
    </source>
</reference>
<evidence type="ECO:0000256" key="2">
    <source>
        <dbReference type="SAM" id="SignalP"/>
    </source>
</evidence>
<organism evidence="3 4">
    <name type="scientific">Mesomycoplasma molare</name>
    <dbReference type="NCBI Taxonomy" id="171288"/>
    <lineage>
        <taxon>Bacteria</taxon>
        <taxon>Bacillati</taxon>
        <taxon>Mycoplasmatota</taxon>
        <taxon>Mycoplasmoidales</taxon>
        <taxon>Metamycoplasmataceae</taxon>
        <taxon>Mesomycoplasma</taxon>
    </lineage>
</organism>
<sequence length="1145" mass="134554">MKKKFTKFFPLLLASSIFTFSLISCKVIDNNQINNDDSKKETLLNKSSVSFKDNDQYLNLYFNNDINLFSNITLELTNTNNNKTVFIKDINKNGKNNNIKIKLDDYNILPEQEYKLEKVIVDEKEIKIVNEFLFYSNETIINNISEEFSSDKHINIKNENAFFVEQDVNVFNILEEEKLNEFLFTNKNDYYTSLINKPTENNEDNQEEKWNITNNNLIFQAERTEVSENWISLKFHYTDIFEFKTGKVLVKNLNPFNPFSKVIDIDLDFIAKEVRFKKSELPQEPNQYIFTAISINDKGKSFAYNEQKFKFFISPSEKHLNLNKITYAKNEENKEIFGSIDFDFNELEAKELENKWFILNFSVVSQKDNVNLNDLSFNDKPQIIVPFNKLWKFSLNKLDENKIYKLDKIEVREPFTLKEINKNININKELDTNFSYSFANYNLNDSLLKYNDTDLLEIENEKLLTKRKNLTENEFKAIWMENLNKNSVPFSTQNLISFLSYKRNYHNIEQNKEQNQVLPEFKNFSFIKENNDEFFVNSILGRELINKTMFSFNKEKTQAIIIKDLNRYQNLNKVDDENVLLELNFSLNTKLPNLFNRINNENLNSLVKIYIPLKLLKENKNIEYLPFGLENKSLNKLENKKRILEIKEKFKFSAAYNKETNSVTININSKNNDIKLYDSLTSHFQSQTKSAFISNSLFFVHWLSKKQNDDSITFNETPLNATSLVSGSEETSNQKNSYTLKPEINDKENNAKRLFKENNNEVLSDIRARVFNFQRRGGTYNMIGKVKPNDPNDHRYYVSSAYHVWTGEGNWRKNPFVTGSWWDVKTEISSTDPETGVHIRTLKDPGFKVPIIVSEQESEKTEPSYEDEKKKNSFFNVDFKLEEFINFGDDESFPTYNDFRDNFGNKVLDKNGPDSWERWRSKSDFFVGILDISYFENNYSLETIDNDSNLTDFHKQVVKFFLNWKNLKTLETSQTPKFLSNIHNLSYIVAGYPSDAKSANEQAPTEAPNKKDKRYREYLLSNPPQTNWEHSALGPNQRFQNKAYFFYGTNIDLRGGASGSFVYDSEGKVTSLYTLIWNPTSSQNYTRLGFFLLDGQEYSYFGDGSTPSNPSSFYEKARLLSYLYPEKFKNDDFQNKPDIFYELKK</sequence>
<evidence type="ECO:0000256" key="1">
    <source>
        <dbReference type="SAM" id="MobiDB-lite"/>
    </source>
</evidence>
<accession>A0ABY5TTB5</accession>